<evidence type="ECO:0000313" key="3">
    <source>
        <dbReference type="Proteomes" id="UP000239366"/>
    </source>
</evidence>
<name>A0A2S7T5W6_9FLAO</name>
<protein>
    <submittedName>
        <fullName evidence="2">Uncharacterized protein</fullName>
    </submittedName>
</protein>
<reference evidence="3" key="1">
    <citation type="submission" date="2016-11" db="EMBL/GenBank/DDBJ databases">
        <title>Trade-off between light-utilization and light-protection in marine flavobacteria.</title>
        <authorList>
            <person name="Kumagai Y."/>
            <person name="Yoshizawa S."/>
            <person name="Kogure K."/>
        </authorList>
    </citation>
    <scope>NUCLEOTIDE SEQUENCE [LARGE SCALE GENOMIC DNA]</scope>
    <source>
        <strain evidence="3">SG-18</strain>
    </source>
</reference>
<keyword evidence="3" id="KW-1185">Reference proteome</keyword>
<gene>
    <name evidence="2" type="ORF">BST99_05840</name>
</gene>
<comment type="caution">
    <text evidence="2">The sequence shown here is derived from an EMBL/GenBank/DDBJ whole genome shotgun (WGS) entry which is preliminary data.</text>
</comment>
<evidence type="ECO:0000256" key="1">
    <source>
        <dbReference type="SAM" id="Phobius"/>
    </source>
</evidence>
<dbReference type="OrthoDB" id="1004942at2"/>
<dbReference type="RefSeq" id="WP_105000972.1">
    <property type="nucleotide sequence ID" value="NZ_MQVX01000001.1"/>
</dbReference>
<accession>A0A2S7T5W6</accession>
<proteinExistence type="predicted"/>
<keyword evidence="1" id="KW-1133">Transmembrane helix</keyword>
<dbReference type="AlphaFoldDB" id="A0A2S7T5W6"/>
<dbReference type="Proteomes" id="UP000239366">
    <property type="component" value="Unassembled WGS sequence"/>
</dbReference>
<organism evidence="2 3">
    <name type="scientific">Aureicoccus marinus</name>
    <dbReference type="NCBI Taxonomy" id="754435"/>
    <lineage>
        <taxon>Bacteria</taxon>
        <taxon>Pseudomonadati</taxon>
        <taxon>Bacteroidota</taxon>
        <taxon>Flavobacteriia</taxon>
        <taxon>Flavobacteriales</taxon>
        <taxon>Flavobacteriaceae</taxon>
        <taxon>Aureicoccus</taxon>
    </lineage>
</organism>
<keyword evidence="1" id="KW-0472">Membrane</keyword>
<dbReference type="EMBL" id="MQVX01000001">
    <property type="protein sequence ID" value="PQJ15322.1"/>
    <property type="molecule type" value="Genomic_DNA"/>
</dbReference>
<evidence type="ECO:0000313" key="2">
    <source>
        <dbReference type="EMBL" id="PQJ15322.1"/>
    </source>
</evidence>
<feature type="transmembrane region" description="Helical" evidence="1">
    <location>
        <begin position="6"/>
        <end position="29"/>
    </location>
</feature>
<keyword evidence="1" id="KW-0812">Transmembrane</keyword>
<sequence length="390" mass="43016">MRLKAGALQLVLFIGVLVCVLLMAFVLLISTKSQFQAKQNVLITLIKQGQNLPSTPPSHHWGLFEKSTQNPSFKKVKWKGLSLVGSTAEPKTALYLKDQGFPVVLAGNARIEGNAFLPERGIKRGNIRGLGYLGDYLVYGDQKQSRKSLPQLSPGSRDQLEDLYGDYSRGIRLTNIPAELSASYTEETQRIEGDMILLNNQKLKGNILVQASNKIIVGKRSELFGVVLIAPKIEIQSDVYGAFQAFATEQIQVGNRVELAFPSVLCVYQQSAPPEETVPPIKLALGEGSNIRGSLLYIERTGVEKIDHNPDIQIPENSRVDGQVYCQGSLDLQGQVNGIVYTSLFQTFQNGSNYINHLFNGQINRAALPEEYAGISIGNQNQKARAQWLD</sequence>